<sequence>MSSPNMQPTVPPRLPLLSNGAEHLRDLIDNLRHLPVSQQRFIIRPLLATYSMEARLWCLAIELERNDGKLATANSILIKALTMHPEDPYLIYLRDTP</sequence>
<evidence type="ECO:0000313" key="2">
    <source>
        <dbReference type="EMBL" id="ORX46074.1"/>
    </source>
</evidence>
<name>A0A1X2G264_9FUNG</name>
<proteinExistence type="predicted"/>
<accession>A0A1X2G264</accession>
<dbReference type="EMBL" id="MCGT01000067">
    <property type="protein sequence ID" value="ORX42429.1"/>
    <property type="molecule type" value="Genomic_DNA"/>
</dbReference>
<reference evidence="1 3" key="1">
    <citation type="submission" date="2016-07" db="EMBL/GenBank/DDBJ databases">
        <title>Pervasive Adenine N6-methylation of Active Genes in Fungi.</title>
        <authorList>
            <consortium name="DOE Joint Genome Institute"/>
            <person name="Mondo S.J."/>
            <person name="Dannebaum R.O."/>
            <person name="Kuo R.C."/>
            <person name="Labutti K."/>
            <person name="Haridas S."/>
            <person name="Kuo A."/>
            <person name="Salamov A."/>
            <person name="Ahrendt S.R."/>
            <person name="Lipzen A."/>
            <person name="Sullivan W."/>
            <person name="Andreopoulos W.B."/>
            <person name="Clum A."/>
            <person name="Lindquist E."/>
            <person name="Daum C."/>
            <person name="Ramamoorthy G.K."/>
            <person name="Gryganskyi A."/>
            <person name="Culley D."/>
            <person name="Magnuson J.K."/>
            <person name="James T.Y."/>
            <person name="O'Malley M.A."/>
            <person name="Stajich J.E."/>
            <person name="Spatafora J.W."/>
            <person name="Visel A."/>
            <person name="Grigoriev I.V."/>
        </authorList>
    </citation>
    <scope>NUCLEOTIDE SEQUENCE [LARGE SCALE GENOMIC DNA]</scope>
    <source>
        <strain evidence="1 3">NRRL 3301</strain>
    </source>
</reference>
<protein>
    <submittedName>
        <fullName evidence="1">Uncharacterized protein</fullName>
    </submittedName>
</protein>
<dbReference type="Proteomes" id="UP000242146">
    <property type="component" value="Unassembled WGS sequence"/>
</dbReference>
<keyword evidence="3" id="KW-1185">Reference proteome</keyword>
<organism evidence="1 3">
    <name type="scientific">Hesseltinella vesiculosa</name>
    <dbReference type="NCBI Taxonomy" id="101127"/>
    <lineage>
        <taxon>Eukaryota</taxon>
        <taxon>Fungi</taxon>
        <taxon>Fungi incertae sedis</taxon>
        <taxon>Mucoromycota</taxon>
        <taxon>Mucoromycotina</taxon>
        <taxon>Mucoromycetes</taxon>
        <taxon>Mucorales</taxon>
        <taxon>Cunninghamellaceae</taxon>
        <taxon>Hesseltinella</taxon>
    </lineage>
</organism>
<evidence type="ECO:0000313" key="3">
    <source>
        <dbReference type="Proteomes" id="UP000242146"/>
    </source>
</evidence>
<evidence type="ECO:0000313" key="1">
    <source>
        <dbReference type="EMBL" id="ORX42429.1"/>
    </source>
</evidence>
<gene>
    <name evidence="2" type="ORF">DM01DRAFT_1377810</name>
    <name evidence="1" type="ORF">DM01DRAFT_1379054</name>
</gene>
<comment type="caution">
    <text evidence="1">The sequence shown here is derived from an EMBL/GenBank/DDBJ whole genome shotgun (WGS) entry which is preliminary data.</text>
</comment>
<dbReference type="EMBL" id="MCGT01000039">
    <property type="protein sequence ID" value="ORX46074.1"/>
    <property type="molecule type" value="Genomic_DNA"/>
</dbReference>
<dbReference type="AlphaFoldDB" id="A0A1X2G264"/>